<dbReference type="OrthoDB" id="667524at2"/>
<gene>
    <name evidence="1" type="ORF">SAMN04488057_104198</name>
</gene>
<sequence length="261" mass="28248">MFLSVDPLASEFPWNSPYAFAENDVIRSIDLEGLEKAIITEYNIAGDGSTKLRLTHTYDNLGGGQWEGTKYLEQYNKVDNEGKVTNIYTDYNDRDGTWQSGVASLKMKEDGVQRMASKADLNYGNLLLNFNQSYRGQKFNSTVSNYITSVSLPISGIGILKAPTMLQKAFAGMSFLNGIDDLTGNFSNDGNTVIQNQFGGTLGNVIKSAFSLAGILGGGSGLMSKPYTGTAPIDNIIGIGSDTKSFYDGVKNTKDSISNDE</sequence>
<evidence type="ECO:0008006" key="3">
    <source>
        <dbReference type="Google" id="ProtNLM"/>
    </source>
</evidence>
<proteinExistence type="predicted"/>
<accession>A0A1M7MAV7</accession>
<dbReference type="Proteomes" id="UP000184513">
    <property type="component" value="Unassembled WGS sequence"/>
</dbReference>
<keyword evidence="2" id="KW-1185">Reference proteome</keyword>
<dbReference type="STRING" id="388280.SAMN04488057_104198"/>
<reference evidence="1 2" key="1">
    <citation type="submission" date="2016-11" db="EMBL/GenBank/DDBJ databases">
        <authorList>
            <person name="Jaros S."/>
            <person name="Januszkiewicz K."/>
            <person name="Wedrychowicz H."/>
        </authorList>
    </citation>
    <scope>NUCLEOTIDE SEQUENCE [LARGE SCALE GENOMIC DNA]</scope>
    <source>
        <strain evidence="1 2">CGMCC 1.6102</strain>
    </source>
</reference>
<dbReference type="AlphaFoldDB" id="A0A1M7MAV7"/>
<protein>
    <recommendedName>
        <fullName evidence="3">RHS repeat-associated core domain-containing protein</fullName>
    </recommendedName>
</protein>
<evidence type="ECO:0000313" key="1">
    <source>
        <dbReference type="EMBL" id="SHM87957.1"/>
    </source>
</evidence>
<dbReference type="EMBL" id="FRCY01000004">
    <property type="protein sequence ID" value="SHM87957.1"/>
    <property type="molecule type" value="Genomic_DNA"/>
</dbReference>
<name>A0A1M7MAV7_9BACT</name>
<evidence type="ECO:0000313" key="2">
    <source>
        <dbReference type="Proteomes" id="UP000184513"/>
    </source>
</evidence>
<organism evidence="1 2">
    <name type="scientific">Cyclobacterium lianum</name>
    <dbReference type="NCBI Taxonomy" id="388280"/>
    <lineage>
        <taxon>Bacteria</taxon>
        <taxon>Pseudomonadati</taxon>
        <taxon>Bacteroidota</taxon>
        <taxon>Cytophagia</taxon>
        <taxon>Cytophagales</taxon>
        <taxon>Cyclobacteriaceae</taxon>
        <taxon>Cyclobacterium</taxon>
    </lineage>
</organism>